<reference evidence="4" key="1">
    <citation type="submission" date="2012-09" db="EMBL/GenBank/DDBJ databases">
        <authorList>
            <person name="Martin A.A."/>
        </authorList>
    </citation>
    <scope>NUCLEOTIDE SEQUENCE</scope>
</reference>
<dbReference type="AlphaFoldDB" id="A0A0K0CZ29"/>
<dbReference type="GO" id="GO:0005730">
    <property type="term" value="C:nucleolus"/>
    <property type="evidence" value="ECO:0007669"/>
    <property type="project" value="UniProtKB-SubCell"/>
</dbReference>
<dbReference type="PANTHER" id="PTHR12686:SF8">
    <property type="entry name" value="EXOSOME COMPLEX COMPONENT CSL4"/>
    <property type="match status" value="1"/>
</dbReference>
<dbReference type="InterPro" id="IPR012340">
    <property type="entry name" value="NA-bd_OB-fold"/>
</dbReference>
<keyword evidence="2" id="KW-0271">Exosome</keyword>
<feature type="domain" description="Exosome complex component N-terminal" evidence="3">
    <location>
        <begin position="12"/>
        <end position="46"/>
    </location>
</feature>
<dbReference type="STRING" id="6313.A0A0K0CZ29"/>
<dbReference type="PANTHER" id="PTHR12686">
    <property type="entry name" value="3'-5' EXORIBONUCLEASE CSL4-RELATED"/>
    <property type="match status" value="1"/>
</dbReference>
<dbReference type="InterPro" id="IPR025721">
    <property type="entry name" value="Exosome_cplx_N_dom"/>
</dbReference>
<dbReference type="GO" id="GO:0005737">
    <property type="term" value="C:cytoplasm"/>
    <property type="evidence" value="ECO:0007669"/>
    <property type="project" value="TreeGrafter"/>
</dbReference>
<comment type="subcellular location">
    <subcellularLocation>
        <location evidence="1">Nucleus</location>
        <location evidence="1">Nucleolus</location>
    </subcellularLocation>
</comment>
<dbReference type="InterPro" id="IPR039771">
    <property type="entry name" value="Csl4"/>
</dbReference>
<evidence type="ECO:0000313" key="4">
    <source>
        <dbReference type="Proteomes" id="UP000035642"/>
    </source>
</evidence>
<dbReference type="Gene3D" id="2.40.50.100">
    <property type="match status" value="1"/>
</dbReference>
<evidence type="ECO:0000256" key="1">
    <source>
        <dbReference type="ARBA" id="ARBA00004604"/>
    </source>
</evidence>
<protein>
    <submittedName>
        <fullName evidence="5">ECR1_N domain-containing protein</fullName>
    </submittedName>
</protein>
<dbReference type="Gene3D" id="2.40.50.140">
    <property type="entry name" value="Nucleic acid-binding proteins"/>
    <property type="match status" value="1"/>
</dbReference>
<dbReference type="Proteomes" id="UP000035642">
    <property type="component" value="Unassembled WGS sequence"/>
</dbReference>
<dbReference type="Pfam" id="PF14382">
    <property type="entry name" value="ECR1_N"/>
    <property type="match status" value="1"/>
</dbReference>
<reference evidence="5" key="2">
    <citation type="submission" date="2017-02" db="UniProtKB">
        <authorList>
            <consortium name="WormBaseParasite"/>
        </authorList>
    </citation>
    <scope>IDENTIFICATION</scope>
</reference>
<name>A0A0K0CZ29_ANGCA</name>
<accession>A0A0K0CZ29</accession>
<keyword evidence="4" id="KW-1185">Reference proteome</keyword>
<dbReference type="GO" id="GO:0006396">
    <property type="term" value="P:RNA processing"/>
    <property type="evidence" value="ECO:0007669"/>
    <property type="project" value="InterPro"/>
</dbReference>
<evidence type="ECO:0000313" key="5">
    <source>
        <dbReference type="WBParaSite" id="ACAC_0000294901-mRNA-1"/>
    </source>
</evidence>
<dbReference type="SUPFAM" id="SSF50249">
    <property type="entry name" value="Nucleic acid-binding proteins"/>
    <property type="match status" value="1"/>
</dbReference>
<dbReference type="GO" id="GO:0000176">
    <property type="term" value="C:nuclear exosome (RNase complex)"/>
    <property type="evidence" value="ECO:0007669"/>
    <property type="project" value="TreeGrafter"/>
</dbReference>
<proteinExistence type="predicted"/>
<dbReference type="SUPFAM" id="SSF110324">
    <property type="entry name" value="Ribosomal L27 protein-like"/>
    <property type="match status" value="1"/>
</dbReference>
<sequence>MQSTTGSAVRTVIPGDALYSSKEGYECGRGVYELRGFIRAARVGHLFLTEKTNPSNSKTTKVVEVLNPDGSFKYQVPYIGAIVTARVIEITDSSAKCIVLRIEDTVLQKGATFSAVIRKQDMRDDVKLDVSSHSY</sequence>
<evidence type="ECO:0000256" key="2">
    <source>
        <dbReference type="ARBA" id="ARBA00022835"/>
    </source>
</evidence>
<evidence type="ECO:0000259" key="3">
    <source>
        <dbReference type="Pfam" id="PF14382"/>
    </source>
</evidence>
<dbReference type="WBParaSite" id="ACAC_0000294901-mRNA-1">
    <property type="protein sequence ID" value="ACAC_0000294901-mRNA-1"/>
    <property type="gene ID" value="ACAC_0000294901"/>
</dbReference>
<organism evidence="4 5">
    <name type="scientific">Angiostrongylus cantonensis</name>
    <name type="common">Rat lungworm</name>
    <dbReference type="NCBI Taxonomy" id="6313"/>
    <lineage>
        <taxon>Eukaryota</taxon>
        <taxon>Metazoa</taxon>
        <taxon>Ecdysozoa</taxon>
        <taxon>Nematoda</taxon>
        <taxon>Chromadorea</taxon>
        <taxon>Rhabditida</taxon>
        <taxon>Rhabditina</taxon>
        <taxon>Rhabditomorpha</taxon>
        <taxon>Strongyloidea</taxon>
        <taxon>Metastrongylidae</taxon>
        <taxon>Angiostrongylus</taxon>
    </lineage>
</organism>